<dbReference type="AlphaFoldDB" id="A0A2W2AWM0"/>
<dbReference type="InterPro" id="IPR034660">
    <property type="entry name" value="DinB/YfiT-like"/>
</dbReference>
<protein>
    <submittedName>
        <fullName evidence="2">DinB family protein</fullName>
    </submittedName>
</protein>
<evidence type="ECO:0000313" key="2">
    <source>
        <dbReference type="EMBL" id="PZF72098.1"/>
    </source>
</evidence>
<dbReference type="Gene3D" id="1.20.120.450">
    <property type="entry name" value="dinb family like domain"/>
    <property type="match status" value="1"/>
</dbReference>
<dbReference type="OrthoDB" id="679284at2"/>
<evidence type="ECO:0000313" key="3">
    <source>
        <dbReference type="Proteomes" id="UP000248745"/>
    </source>
</evidence>
<organism evidence="2 3">
    <name type="scientific">Taibaiella soli</name>
    <dbReference type="NCBI Taxonomy" id="1649169"/>
    <lineage>
        <taxon>Bacteria</taxon>
        <taxon>Pseudomonadati</taxon>
        <taxon>Bacteroidota</taxon>
        <taxon>Chitinophagia</taxon>
        <taxon>Chitinophagales</taxon>
        <taxon>Chitinophagaceae</taxon>
        <taxon>Taibaiella</taxon>
    </lineage>
</organism>
<feature type="domain" description="DinB-like" evidence="1">
    <location>
        <begin position="32"/>
        <end position="175"/>
    </location>
</feature>
<sequence length="193" mass="23015">MQQVITRIKNEMLITFNEMMKWFNAENTLQQYTPQDGGWNVAEILEHVSLTNFYLLILIRKSRTRALQQALLEDYQELLRDYSFEWDRMQQVGEPDAFYWNRPEHMQPTGTAELALVKATLRQQLQECMIYLDELKNGEGVAYKMMMSVNGLGKIDVYHYIYFLVQHAKRHLRQMERIRNEFDPAMKQVIQNG</sequence>
<gene>
    <name evidence="2" type="ORF">DN068_14270</name>
</gene>
<dbReference type="EMBL" id="QKTW01000019">
    <property type="protein sequence ID" value="PZF72098.1"/>
    <property type="molecule type" value="Genomic_DNA"/>
</dbReference>
<dbReference type="SUPFAM" id="SSF109854">
    <property type="entry name" value="DinB/YfiT-like putative metalloenzymes"/>
    <property type="match status" value="1"/>
</dbReference>
<comment type="caution">
    <text evidence="2">The sequence shown here is derived from an EMBL/GenBank/DDBJ whole genome shotgun (WGS) entry which is preliminary data.</text>
</comment>
<dbReference type="Proteomes" id="UP000248745">
    <property type="component" value="Unassembled WGS sequence"/>
</dbReference>
<dbReference type="Pfam" id="PF12867">
    <property type="entry name" value="DinB_2"/>
    <property type="match status" value="1"/>
</dbReference>
<dbReference type="InterPro" id="IPR024775">
    <property type="entry name" value="DinB-like"/>
</dbReference>
<evidence type="ECO:0000259" key="1">
    <source>
        <dbReference type="Pfam" id="PF12867"/>
    </source>
</evidence>
<keyword evidence="3" id="KW-1185">Reference proteome</keyword>
<dbReference type="RefSeq" id="WP_110999613.1">
    <property type="nucleotide sequence ID" value="NZ_QKTW01000019.1"/>
</dbReference>
<accession>A0A2W2AWM0</accession>
<name>A0A2W2AWM0_9BACT</name>
<reference evidence="2 3" key="1">
    <citation type="submission" date="2018-06" db="EMBL/GenBank/DDBJ databases">
        <title>Mucibacter soli gen. nov., sp. nov., a new member of the family Chitinophagaceae producing mucin.</title>
        <authorList>
            <person name="Kim M.-K."/>
            <person name="Park S."/>
            <person name="Kim T.-S."/>
            <person name="Joung Y."/>
            <person name="Han J.-H."/>
            <person name="Kim S.B."/>
        </authorList>
    </citation>
    <scope>NUCLEOTIDE SEQUENCE [LARGE SCALE GENOMIC DNA]</scope>
    <source>
        <strain evidence="2 3">R1-15</strain>
    </source>
</reference>
<proteinExistence type="predicted"/>